<feature type="signal peptide" evidence="1">
    <location>
        <begin position="1"/>
        <end position="19"/>
    </location>
</feature>
<dbReference type="Proteomes" id="UP000753376">
    <property type="component" value="Unassembled WGS sequence"/>
</dbReference>
<reference evidence="2 3" key="1">
    <citation type="submission" date="2021-05" db="EMBL/GenBank/DDBJ databases">
        <title>Draft genomes of bacteria isolated from model marine particles.</title>
        <authorList>
            <person name="Datta M.S."/>
            <person name="Schwartzman J.A."/>
            <person name="Enke T.N."/>
            <person name="Saavedra J."/>
            <person name="Cermak N."/>
            <person name="Cordero O.X."/>
        </authorList>
    </citation>
    <scope>NUCLEOTIDE SEQUENCE [LARGE SCALE GENOMIC DNA]</scope>
    <source>
        <strain evidence="2 3">D2M19</strain>
    </source>
</reference>
<dbReference type="EMBL" id="JAHKPV010000021">
    <property type="protein sequence ID" value="MBU2875132.1"/>
    <property type="molecule type" value="Genomic_DNA"/>
</dbReference>
<keyword evidence="1" id="KW-0732">Signal</keyword>
<organism evidence="2 3">
    <name type="scientific">Marinobacter salexigens</name>
    <dbReference type="NCBI Taxonomy" id="1925763"/>
    <lineage>
        <taxon>Bacteria</taxon>
        <taxon>Pseudomonadati</taxon>
        <taxon>Pseudomonadota</taxon>
        <taxon>Gammaproteobacteria</taxon>
        <taxon>Pseudomonadales</taxon>
        <taxon>Marinobacteraceae</taxon>
        <taxon>Marinobacter</taxon>
    </lineage>
</organism>
<keyword evidence="3" id="KW-1185">Reference proteome</keyword>
<dbReference type="RefSeq" id="WP_216008953.1">
    <property type="nucleotide sequence ID" value="NZ_JAHKPV010000021.1"/>
</dbReference>
<evidence type="ECO:0000313" key="2">
    <source>
        <dbReference type="EMBL" id="MBU2875132.1"/>
    </source>
</evidence>
<protein>
    <recommendedName>
        <fullName evidence="4">DUF4019 domain-containing protein</fullName>
    </recommendedName>
</protein>
<evidence type="ECO:0008006" key="4">
    <source>
        <dbReference type="Google" id="ProtNLM"/>
    </source>
</evidence>
<gene>
    <name evidence="2" type="ORF">KO508_14085</name>
</gene>
<sequence>MKSFIIAAFLVAMSGHSLASSVCDKASKEFDKAVEVYKKEGGTAFMKRVLKNGPLESDMKSLSQAQVLGQIEQFFGPIETATVLSTKELGSKSCYIIGILEYKNGPAFAVANYYSGSKGVGATSLFFQTEPEQILPKQFLVQ</sequence>
<accession>A0ABS6AAY6</accession>
<feature type="chain" id="PRO_5045720200" description="DUF4019 domain-containing protein" evidence="1">
    <location>
        <begin position="20"/>
        <end position="142"/>
    </location>
</feature>
<proteinExistence type="predicted"/>
<evidence type="ECO:0000313" key="3">
    <source>
        <dbReference type="Proteomes" id="UP000753376"/>
    </source>
</evidence>
<evidence type="ECO:0000256" key="1">
    <source>
        <dbReference type="SAM" id="SignalP"/>
    </source>
</evidence>
<name>A0ABS6AAY6_9GAMM</name>
<comment type="caution">
    <text evidence="2">The sequence shown here is derived from an EMBL/GenBank/DDBJ whole genome shotgun (WGS) entry which is preliminary data.</text>
</comment>